<reference evidence="1 2" key="1">
    <citation type="submission" date="2021-03" db="EMBL/GenBank/DDBJ databases">
        <title>Actinomadura violae sp. nov., isolated from lichen in Thailand.</title>
        <authorList>
            <person name="Kanchanasin P."/>
            <person name="Saeng-In P."/>
            <person name="Phongsopitanun W."/>
            <person name="Yuki M."/>
            <person name="Kudo T."/>
            <person name="Ohkuma M."/>
            <person name="Tanasupawat S."/>
        </authorList>
    </citation>
    <scope>NUCLEOTIDE SEQUENCE [LARGE SCALE GENOMIC DNA]</scope>
    <source>
        <strain evidence="1 2">LCR2-06</strain>
    </source>
</reference>
<name>A0ABS3S1F0_9ACTN</name>
<keyword evidence="2" id="KW-1185">Reference proteome</keyword>
<evidence type="ECO:0000313" key="1">
    <source>
        <dbReference type="EMBL" id="MBO2462368.1"/>
    </source>
</evidence>
<dbReference type="EMBL" id="JAGEPF010000021">
    <property type="protein sequence ID" value="MBO2462368.1"/>
    <property type="molecule type" value="Genomic_DNA"/>
</dbReference>
<gene>
    <name evidence="1" type="ORF">J4709_32830</name>
</gene>
<dbReference type="Proteomes" id="UP000680206">
    <property type="component" value="Unassembled WGS sequence"/>
</dbReference>
<comment type="caution">
    <text evidence="1">The sequence shown here is derived from an EMBL/GenBank/DDBJ whole genome shotgun (WGS) entry which is preliminary data.</text>
</comment>
<evidence type="ECO:0000313" key="2">
    <source>
        <dbReference type="Proteomes" id="UP000680206"/>
    </source>
</evidence>
<sequence length="150" mass="16452">MTMFHDLTNEDPANRDLLGRLTLPLTGWTVRLHQRDGDPARLVVDPGGGSPMAHLLLARSAPRQLLLGSHHVRLARPFGPSAISTVTLAYGVAGDVPPRLAFRRRRSWRTARVRNVRPVILAGRVWVAEEAGHFDEIQATASGSTTARLI</sequence>
<protein>
    <submittedName>
        <fullName evidence="1">Uncharacterized protein</fullName>
    </submittedName>
</protein>
<dbReference type="RefSeq" id="WP_208246557.1">
    <property type="nucleotide sequence ID" value="NZ_JAGEPF010000021.1"/>
</dbReference>
<organism evidence="1 2">
    <name type="scientific">Actinomadura violacea</name>
    <dbReference type="NCBI Taxonomy" id="2819934"/>
    <lineage>
        <taxon>Bacteria</taxon>
        <taxon>Bacillati</taxon>
        <taxon>Actinomycetota</taxon>
        <taxon>Actinomycetes</taxon>
        <taxon>Streptosporangiales</taxon>
        <taxon>Thermomonosporaceae</taxon>
        <taxon>Actinomadura</taxon>
    </lineage>
</organism>
<accession>A0ABS3S1F0</accession>
<proteinExistence type="predicted"/>